<dbReference type="EMBL" id="FXAT01000007">
    <property type="protein sequence ID" value="SMG55066.1"/>
    <property type="molecule type" value="Genomic_DNA"/>
</dbReference>
<gene>
    <name evidence="1" type="ORF">SAMN06265784_107111</name>
</gene>
<proteinExistence type="predicted"/>
<protein>
    <submittedName>
        <fullName evidence="1">Uncharacterized protein</fullName>
    </submittedName>
</protein>
<organism evidence="1 2">
    <name type="scientific">Paraburkholderia susongensis</name>
    <dbReference type="NCBI Taxonomy" id="1515439"/>
    <lineage>
        <taxon>Bacteria</taxon>
        <taxon>Pseudomonadati</taxon>
        <taxon>Pseudomonadota</taxon>
        <taxon>Betaproteobacteria</taxon>
        <taxon>Burkholderiales</taxon>
        <taxon>Burkholderiaceae</taxon>
        <taxon>Paraburkholderia</taxon>
    </lineage>
</organism>
<dbReference type="AlphaFoldDB" id="A0A1X7LME7"/>
<evidence type="ECO:0000313" key="2">
    <source>
        <dbReference type="Proteomes" id="UP000193228"/>
    </source>
</evidence>
<name>A0A1X7LME7_9BURK</name>
<accession>A0A1X7LME7</accession>
<reference evidence="2" key="1">
    <citation type="submission" date="2017-04" db="EMBL/GenBank/DDBJ databases">
        <authorList>
            <person name="Varghese N."/>
            <person name="Submissions S."/>
        </authorList>
    </citation>
    <scope>NUCLEOTIDE SEQUENCE [LARGE SCALE GENOMIC DNA]</scope>
    <source>
        <strain evidence="2">LMG 29540</strain>
    </source>
</reference>
<keyword evidence="2" id="KW-1185">Reference proteome</keyword>
<dbReference type="STRING" id="1515439.SAMN06265784_107111"/>
<sequence length="43" mass="4673">MGGLKVPELGGKLQRRATAPLAGRLRRMWVFGGVPGEGRQVIR</sequence>
<evidence type="ECO:0000313" key="1">
    <source>
        <dbReference type="EMBL" id="SMG55066.1"/>
    </source>
</evidence>
<dbReference type="Proteomes" id="UP000193228">
    <property type="component" value="Unassembled WGS sequence"/>
</dbReference>